<dbReference type="SUPFAM" id="SSF117281">
    <property type="entry name" value="Kelch motif"/>
    <property type="match status" value="1"/>
</dbReference>
<accession>A0A8H3XGR4</accession>
<dbReference type="Gene3D" id="2.120.10.80">
    <property type="entry name" value="Kelch-type beta propeller"/>
    <property type="match status" value="1"/>
</dbReference>
<dbReference type="InterPro" id="IPR015915">
    <property type="entry name" value="Kelch-typ_b-propeller"/>
</dbReference>
<comment type="caution">
    <text evidence="4">The sequence shown here is derived from an EMBL/GenBank/DDBJ whole genome shotgun (WGS) entry which is preliminary data.</text>
</comment>
<dbReference type="InterPro" id="IPR036047">
    <property type="entry name" value="F-box-like_dom_sf"/>
</dbReference>
<evidence type="ECO:0000256" key="2">
    <source>
        <dbReference type="ARBA" id="ARBA00022737"/>
    </source>
</evidence>
<keyword evidence="1" id="KW-0880">Kelch repeat</keyword>
<feature type="domain" description="F-box" evidence="3">
    <location>
        <begin position="9"/>
        <end position="61"/>
    </location>
</feature>
<dbReference type="PANTHER" id="PTHR46093">
    <property type="entry name" value="ACYL-COA-BINDING DOMAIN-CONTAINING PROTEIN 5"/>
    <property type="match status" value="1"/>
</dbReference>
<dbReference type="InterPro" id="IPR001810">
    <property type="entry name" value="F-box_dom"/>
</dbReference>
<dbReference type="PROSITE" id="PS50181">
    <property type="entry name" value="FBOX"/>
    <property type="match status" value="1"/>
</dbReference>
<protein>
    <submittedName>
        <fullName evidence="4">Galactose oxidase</fullName>
    </submittedName>
</protein>
<dbReference type="OrthoDB" id="10250130at2759"/>
<dbReference type="AlphaFoldDB" id="A0A8H3XGR4"/>
<dbReference type="EMBL" id="WTPW01001095">
    <property type="protein sequence ID" value="KAF0457476.1"/>
    <property type="molecule type" value="Genomic_DNA"/>
</dbReference>
<evidence type="ECO:0000256" key="1">
    <source>
        <dbReference type="ARBA" id="ARBA00022441"/>
    </source>
</evidence>
<dbReference type="Proteomes" id="UP000439903">
    <property type="component" value="Unassembled WGS sequence"/>
</dbReference>
<evidence type="ECO:0000313" key="5">
    <source>
        <dbReference type="Proteomes" id="UP000439903"/>
    </source>
</evidence>
<sequence length="399" mass="45829">MNSDILSIKESLLTMPAEAIDIIIDYLNVKDLQNLSHSCRKLRRAARTFHFGINLPIWKDITNDLIFAPPLSNYRDGVFIDGKFYFVILAEMVPICWILDLTQNTIGWTQVPLLISMNREEYHPIRSTAGAAIRNDIYMFGGESRLTGQPTNIMYKLDIRTMKLCKVIVNGDYPTPRLMHSLDSVNNGHIILFGGRCMTDDGNKLYDTKDFFIYSLYKNMWFKYDQTTSLPFARSLHSSITINGKLYIYGGQHNTLRSNSHGTSIHDDEDLWVYDFYKNIWQKYLTPNSSRFCLPKEWIPKELIPTTGTGPGKRCGASIFVMRRRIIILGGSVECNSIKDENEKTGEYMNIFCPLKKTWRHVKVDGMPRLECIAICRGNNVFIIGKNCDAKIVMGWIID</sequence>
<keyword evidence="2" id="KW-0677">Repeat</keyword>
<dbReference type="PANTHER" id="PTHR46093:SF18">
    <property type="entry name" value="FIBRONECTIN TYPE-III DOMAIN-CONTAINING PROTEIN"/>
    <property type="match status" value="1"/>
</dbReference>
<keyword evidence="5" id="KW-1185">Reference proteome</keyword>
<gene>
    <name evidence="4" type="ORF">F8M41_001197</name>
</gene>
<dbReference type="Pfam" id="PF24681">
    <property type="entry name" value="Kelch_KLHDC2_KLHL20_DRC7"/>
    <property type="match status" value="1"/>
</dbReference>
<reference evidence="4 5" key="1">
    <citation type="journal article" date="2019" name="Environ. Microbiol.">
        <title>At the nexus of three kingdoms: the genome of the mycorrhizal fungus Gigaspora margarita provides insights into plant, endobacterial and fungal interactions.</title>
        <authorList>
            <person name="Venice F."/>
            <person name="Ghignone S."/>
            <person name="Salvioli di Fossalunga A."/>
            <person name="Amselem J."/>
            <person name="Novero M."/>
            <person name="Xianan X."/>
            <person name="Sedzielewska Toro K."/>
            <person name="Morin E."/>
            <person name="Lipzen A."/>
            <person name="Grigoriev I.V."/>
            <person name="Henrissat B."/>
            <person name="Martin F.M."/>
            <person name="Bonfante P."/>
        </authorList>
    </citation>
    <scope>NUCLEOTIDE SEQUENCE [LARGE SCALE GENOMIC DNA]</scope>
    <source>
        <strain evidence="4 5">BEG34</strain>
    </source>
</reference>
<dbReference type="Pfam" id="PF00646">
    <property type="entry name" value="F-box"/>
    <property type="match status" value="1"/>
</dbReference>
<organism evidence="4 5">
    <name type="scientific">Gigaspora margarita</name>
    <dbReference type="NCBI Taxonomy" id="4874"/>
    <lineage>
        <taxon>Eukaryota</taxon>
        <taxon>Fungi</taxon>
        <taxon>Fungi incertae sedis</taxon>
        <taxon>Mucoromycota</taxon>
        <taxon>Glomeromycotina</taxon>
        <taxon>Glomeromycetes</taxon>
        <taxon>Diversisporales</taxon>
        <taxon>Gigasporaceae</taxon>
        <taxon>Gigaspora</taxon>
    </lineage>
</organism>
<proteinExistence type="predicted"/>
<evidence type="ECO:0000259" key="3">
    <source>
        <dbReference type="PROSITE" id="PS50181"/>
    </source>
</evidence>
<dbReference type="SUPFAM" id="SSF81383">
    <property type="entry name" value="F-box domain"/>
    <property type="match status" value="1"/>
</dbReference>
<evidence type="ECO:0000313" key="4">
    <source>
        <dbReference type="EMBL" id="KAF0457476.1"/>
    </source>
</evidence>
<name>A0A8H3XGR4_GIGMA</name>